<reference evidence="2" key="1">
    <citation type="journal article" date="2022" name="Mol. Ecol. Resour.">
        <title>The genomes of chicory, endive, great burdock and yacon provide insights into Asteraceae palaeo-polyploidization history and plant inulin production.</title>
        <authorList>
            <person name="Fan W."/>
            <person name="Wang S."/>
            <person name="Wang H."/>
            <person name="Wang A."/>
            <person name="Jiang F."/>
            <person name="Liu H."/>
            <person name="Zhao H."/>
            <person name="Xu D."/>
            <person name="Zhang Y."/>
        </authorList>
    </citation>
    <scope>NUCLEOTIDE SEQUENCE [LARGE SCALE GENOMIC DNA]</scope>
    <source>
        <strain evidence="2">cv. Yunnan</strain>
    </source>
</reference>
<protein>
    <submittedName>
        <fullName evidence="1">Uncharacterized protein</fullName>
    </submittedName>
</protein>
<reference evidence="1 2" key="2">
    <citation type="journal article" date="2022" name="Mol. Ecol. Resour.">
        <title>The genomes of chicory, endive, great burdock and yacon provide insights into Asteraceae paleo-polyploidization history and plant inulin production.</title>
        <authorList>
            <person name="Fan W."/>
            <person name="Wang S."/>
            <person name="Wang H."/>
            <person name="Wang A."/>
            <person name="Jiang F."/>
            <person name="Liu H."/>
            <person name="Zhao H."/>
            <person name="Xu D."/>
            <person name="Zhang Y."/>
        </authorList>
    </citation>
    <scope>NUCLEOTIDE SEQUENCE [LARGE SCALE GENOMIC DNA]</scope>
    <source>
        <strain evidence="2">cv. Yunnan</strain>
        <tissue evidence="1">Leaves</tissue>
    </source>
</reference>
<sequence length="617" mass="71043">MQTDFSLWLKYEANVFSSSSSTPDNKDLRALAHGPLYASSYTAYIVNGVRFVVQNRDSRRATQNSGVVTIGEDDTPFYGQLEEIIELNYIDGYSVVLFRCKWFDTRGKRLIKQNNTTIIDIGRYWYVGKEWYDDVQYILATQAKQVFYLRDPSRTTGQWRVVEDVHHRKLWDHPIVVNEIDILHDTQSNDYTLVVDTECEGGESSHVGGDQTPIPHVDSQSITRETQSFFGNLVVDLGYLPMRTTLNEGGDPSHVASIDLHESFINDDEEDAYNSDDEDELNDDDEEDDDVVDTRYFRKMATMAQSHGGDGGDGGPYHFDSGCATGFGCTSSQKRLSKGKNLKLYKKFEQNGRKPLPIDVELHAGGTSLWVPTLWILSVLSRWRLKRNTDKWRGVELRITAECQRAYKDHKNVLKVHFVENGGYDDVEAAMNNPPEYVDQETWETLINELFLDASYKNRSTKNKQNRSKQRYHDSKSYAQRRHMEGTGPIDVFKSTHYKEGTGWANTNSSSDYISQMILLLDLEHPTDRIQEEYTRSSAEFGGDSSAVDEIACMERALGHRRGHIRGVGRVVIQDQQQREAQRDEERHVHNQQMLEIKRQMDEMRRMWERRTSSDDN</sequence>
<comment type="caution">
    <text evidence="1">The sequence shown here is derived from an EMBL/GenBank/DDBJ whole genome shotgun (WGS) entry which is preliminary data.</text>
</comment>
<name>A0ACB9E8H6_9ASTR</name>
<dbReference type="EMBL" id="CM042035">
    <property type="protein sequence ID" value="KAI3755132.1"/>
    <property type="molecule type" value="Genomic_DNA"/>
</dbReference>
<evidence type="ECO:0000313" key="2">
    <source>
        <dbReference type="Proteomes" id="UP001056120"/>
    </source>
</evidence>
<keyword evidence="2" id="KW-1185">Reference proteome</keyword>
<proteinExistence type="predicted"/>
<gene>
    <name evidence="1" type="ORF">L1987_54927</name>
</gene>
<dbReference type="Proteomes" id="UP001056120">
    <property type="component" value="Linkage Group LG18"/>
</dbReference>
<evidence type="ECO:0000313" key="1">
    <source>
        <dbReference type="EMBL" id="KAI3755132.1"/>
    </source>
</evidence>
<accession>A0ACB9E8H6</accession>
<organism evidence="1 2">
    <name type="scientific">Smallanthus sonchifolius</name>
    <dbReference type="NCBI Taxonomy" id="185202"/>
    <lineage>
        <taxon>Eukaryota</taxon>
        <taxon>Viridiplantae</taxon>
        <taxon>Streptophyta</taxon>
        <taxon>Embryophyta</taxon>
        <taxon>Tracheophyta</taxon>
        <taxon>Spermatophyta</taxon>
        <taxon>Magnoliopsida</taxon>
        <taxon>eudicotyledons</taxon>
        <taxon>Gunneridae</taxon>
        <taxon>Pentapetalae</taxon>
        <taxon>asterids</taxon>
        <taxon>campanulids</taxon>
        <taxon>Asterales</taxon>
        <taxon>Asteraceae</taxon>
        <taxon>Asteroideae</taxon>
        <taxon>Heliantheae alliance</taxon>
        <taxon>Millerieae</taxon>
        <taxon>Smallanthus</taxon>
    </lineage>
</organism>